<protein>
    <submittedName>
        <fullName evidence="2">Uncharacterized protein</fullName>
    </submittedName>
</protein>
<evidence type="ECO:0000313" key="3">
    <source>
        <dbReference type="Proteomes" id="UP001457282"/>
    </source>
</evidence>
<organism evidence="2 3">
    <name type="scientific">Rubus argutus</name>
    <name type="common">Southern blackberry</name>
    <dbReference type="NCBI Taxonomy" id="59490"/>
    <lineage>
        <taxon>Eukaryota</taxon>
        <taxon>Viridiplantae</taxon>
        <taxon>Streptophyta</taxon>
        <taxon>Embryophyta</taxon>
        <taxon>Tracheophyta</taxon>
        <taxon>Spermatophyta</taxon>
        <taxon>Magnoliopsida</taxon>
        <taxon>eudicotyledons</taxon>
        <taxon>Gunneridae</taxon>
        <taxon>Pentapetalae</taxon>
        <taxon>rosids</taxon>
        <taxon>fabids</taxon>
        <taxon>Rosales</taxon>
        <taxon>Rosaceae</taxon>
        <taxon>Rosoideae</taxon>
        <taxon>Rosoideae incertae sedis</taxon>
        <taxon>Rubus</taxon>
    </lineage>
</organism>
<dbReference type="EMBL" id="JBEDUW010000002">
    <property type="protein sequence ID" value="KAK9945205.1"/>
    <property type="molecule type" value="Genomic_DNA"/>
</dbReference>
<dbReference type="AlphaFoldDB" id="A0AAW1Y9L1"/>
<comment type="caution">
    <text evidence="2">The sequence shown here is derived from an EMBL/GenBank/DDBJ whole genome shotgun (WGS) entry which is preliminary data.</text>
</comment>
<dbReference type="Proteomes" id="UP001457282">
    <property type="component" value="Unassembled WGS sequence"/>
</dbReference>
<gene>
    <name evidence="2" type="ORF">M0R45_010730</name>
</gene>
<evidence type="ECO:0000256" key="1">
    <source>
        <dbReference type="SAM" id="MobiDB-lite"/>
    </source>
</evidence>
<name>A0AAW1Y9L1_RUBAR</name>
<feature type="region of interest" description="Disordered" evidence="1">
    <location>
        <begin position="77"/>
        <end position="133"/>
    </location>
</feature>
<evidence type="ECO:0000313" key="2">
    <source>
        <dbReference type="EMBL" id="KAK9945205.1"/>
    </source>
</evidence>
<accession>A0AAW1Y9L1</accession>
<keyword evidence="3" id="KW-1185">Reference proteome</keyword>
<feature type="region of interest" description="Disordered" evidence="1">
    <location>
        <begin position="1"/>
        <end position="52"/>
    </location>
</feature>
<proteinExistence type="predicted"/>
<reference evidence="2 3" key="1">
    <citation type="journal article" date="2023" name="G3 (Bethesda)">
        <title>A chromosome-length genome assembly and annotation of blackberry (Rubus argutus, cv. 'Hillquist').</title>
        <authorList>
            <person name="Bruna T."/>
            <person name="Aryal R."/>
            <person name="Dudchenko O."/>
            <person name="Sargent D.J."/>
            <person name="Mead D."/>
            <person name="Buti M."/>
            <person name="Cavallini A."/>
            <person name="Hytonen T."/>
            <person name="Andres J."/>
            <person name="Pham M."/>
            <person name="Weisz D."/>
            <person name="Mascagni F."/>
            <person name="Usai G."/>
            <person name="Natali L."/>
            <person name="Bassil N."/>
            <person name="Fernandez G.E."/>
            <person name="Lomsadze A."/>
            <person name="Armour M."/>
            <person name="Olukolu B."/>
            <person name="Poorten T."/>
            <person name="Britton C."/>
            <person name="Davik J."/>
            <person name="Ashrafi H."/>
            <person name="Aiden E.L."/>
            <person name="Borodovsky M."/>
            <person name="Worthington M."/>
        </authorList>
    </citation>
    <scope>NUCLEOTIDE SEQUENCE [LARGE SCALE GENOMIC DNA]</scope>
    <source>
        <strain evidence="2">PI 553951</strain>
    </source>
</reference>
<sequence length="161" mass="17258">MSNSIQGEFSKTRDDGEFEPSGGSGAIGPDESDLSLLSDIGEDEVDNMKGNDRAMESANALVSKIDRHFNLGRVLLKLGGGGGSSAAATRASTPPQKPEASGPSKKGRGGRGASKGPATKPKKRRQEDPATFVALAFRELKKDDYCWPRPTRDRKPRKCRK</sequence>